<reference evidence="1" key="2">
    <citation type="submission" date="2014-07" db="EMBL/GenBank/DDBJ databases">
        <authorList>
            <person name="Hull J."/>
        </authorList>
    </citation>
    <scope>NUCLEOTIDE SEQUENCE</scope>
</reference>
<evidence type="ECO:0000313" key="2">
    <source>
        <dbReference type="EMBL" id="JAG57489.1"/>
    </source>
</evidence>
<reference evidence="1" key="1">
    <citation type="journal article" date="2014" name="PLoS ONE">
        <title>Transcriptome-Based Identification of ABC Transporters in the Western Tarnished Plant Bug Lygus hesperus.</title>
        <authorList>
            <person name="Hull J.J."/>
            <person name="Chaney K."/>
            <person name="Geib S.M."/>
            <person name="Fabrick J.A."/>
            <person name="Brent C.S."/>
            <person name="Walsh D."/>
            <person name="Lavine L.C."/>
        </authorList>
    </citation>
    <scope>NUCLEOTIDE SEQUENCE</scope>
</reference>
<reference evidence="2" key="3">
    <citation type="submission" date="2014-09" db="EMBL/GenBank/DDBJ databases">
        <authorList>
            <person name="Magalhaes I.L.F."/>
            <person name="Oliveira U."/>
            <person name="Santos F.R."/>
            <person name="Vidigal T.H.D.A."/>
            <person name="Brescovit A.D."/>
            <person name="Santos A.J."/>
        </authorList>
    </citation>
    <scope>NUCLEOTIDE SEQUENCE</scope>
</reference>
<name>A0A0A9XJZ9_LYGHE</name>
<protein>
    <submittedName>
        <fullName evidence="1">Putative potassium transport system protein kup</fullName>
    </submittedName>
</protein>
<sequence>MGRKAKKGKIYKGLAATTLPTVDDDELPSMMEDYANLGLDDDQARKIEADYMWSVIGKTPPTKKEMNAFVDDYVQDDGWDDGATADEKDIVTQKSVGGQKKRILNVVITDMTDNQKIVISNKNYTW</sequence>
<evidence type="ECO:0000313" key="1">
    <source>
        <dbReference type="EMBL" id="JAG21047.1"/>
    </source>
</evidence>
<dbReference type="EMBL" id="GBRD01008332">
    <property type="protein sequence ID" value="JAG57489.1"/>
    <property type="molecule type" value="Transcribed_RNA"/>
</dbReference>
<organism evidence="1">
    <name type="scientific">Lygus hesperus</name>
    <name type="common">Western plant bug</name>
    <dbReference type="NCBI Taxonomy" id="30085"/>
    <lineage>
        <taxon>Eukaryota</taxon>
        <taxon>Metazoa</taxon>
        <taxon>Ecdysozoa</taxon>
        <taxon>Arthropoda</taxon>
        <taxon>Hexapoda</taxon>
        <taxon>Insecta</taxon>
        <taxon>Pterygota</taxon>
        <taxon>Neoptera</taxon>
        <taxon>Paraneoptera</taxon>
        <taxon>Hemiptera</taxon>
        <taxon>Heteroptera</taxon>
        <taxon>Panheteroptera</taxon>
        <taxon>Cimicomorpha</taxon>
        <taxon>Miridae</taxon>
        <taxon>Mirini</taxon>
        <taxon>Lygus</taxon>
    </lineage>
</organism>
<proteinExistence type="predicted"/>
<accession>A0A0A9XJZ9</accession>
<dbReference type="EMBL" id="GBHO01022557">
    <property type="protein sequence ID" value="JAG21047.1"/>
    <property type="molecule type" value="Transcribed_RNA"/>
</dbReference>
<dbReference type="AlphaFoldDB" id="A0A0A9XJZ9"/>
<gene>
    <name evidence="1" type="primary">kup_1</name>
    <name evidence="1" type="ORF">CM83_99136</name>
</gene>